<gene>
    <name evidence="2" type="ORF">DXN04_04885</name>
</gene>
<dbReference type="EMBL" id="QTJV01000001">
    <property type="protein sequence ID" value="RFM36838.1"/>
    <property type="molecule type" value="Genomic_DNA"/>
</dbReference>
<dbReference type="OrthoDB" id="7107981at2"/>
<dbReference type="Proteomes" id="UP000261174">
    <property type="component" value="Unassembled WGS sequence"/>
</dbReference>
<keyword evidence="1" id="KW-1133">Transmembrane helix</keyword>
<keyword evidence="1" id="KW-0472">Membrane</keyword>
<evidence type="ECO:0000313" key="3">
    <source>
        <dbReference type="Proteomes" id="UP000261174"/>
    </source>
</evidence>
<keyword evidence="3" id="KW-1185">Reference proteome</keyword>
<organism evidence="2 3">
    <name type="scientific">Chitinophaga silvisoli</name>
    <dbReference type="NCBI Taxonomy" id="2291814"/>
    <lineage>
        <taxon>Bacteria</taxon>
        <taxon>Pseudomonadati</taxon>
        <taxon>Bacteroidota</taxon>
        <taxon>Chitinophagia</taxon>
        <taxon>Chitinophagales</taxon>
        <taxon>Chitinophagaceae</taxon>
        <taxon>Chitinophaga</taxon>
    </lineage>
</organism>
<keyword evidence="1" id="KW-0812">Transmembrane</keyword>
<reference evidence="2 3" key="1">
    <citation type="submission" date="2018-08" db="EMBL/GenBank/DDBJ databases">
        <title>Chitinophaga sp. K20C18050901, a novel bacterium isolated from forest soil.</title>
        <authorList>
            <person name="Wang C."/>
        </authorList>
    </citation>
    <scope>NUCLEOTIDE SEQUENCE [LARGE SCALE GENOMIC DNA]</scope>
    <source>
        <strain evidence="2 3">K20C18050901</strain>
    </source>
</reference>
<dbReference type="RefSeq" id="WP_116852157.1">
    <property type="nucleotide sequence ID" value="NZ_QTJV01000001.1"/>
</dbReference>
<dbReference type="AlphaFoldDB" id="A0A3E1P9Y2"/>
<protein>
    <submittedName>
        <fullName evidence="2">Uncharacterized protein</fullName>
    </submittedName>
</protein>
<name>A0A3E1P9Y2_9BACT</name>
<accession>A0A3E1P9Y2</accession>
<proteinExistence type="predicted"/>
<evidence type="ECO:0000256" key="1">
    <source>
        <dbReference type="SAM" id="Phobius"/>
    </source>
</evidence>
<sequence length="228" mass="26258">MSPGFYLLYSGITLLIVVGALMRKRCNRGMLPTTHTDREGYKKILYLRSFLFDGKGIQAGGLDVFQHLNLWPVELELANILLRLKAHLVTIGKPHEEIPEIGFDRRYFDDDQWKPAVLDYMEQSVLIIYRPDSSDSLLWELEQILEKGYAGKTLIWADMGYGTDYTLNKVRYNIFARKAVEKCGLKLPEYNRWKTWIALDENEAWHGYTLISSTPAYKATVQQLATGS</sequence>
<evidence type="ECO:0000313" key="2">
    <source>
        <dbReference type="EMBL" id="RFM36838.1"/>
    </source>
</evidence>
<feature type="transmembrane region" description="Helical" evidence="1">
    <location>
        <begin position="6"/>
        <end position="22"/>
    </location>
</feature>
<comment type="caution">
    <text evidence="2">The sequence shown here is derived from an EMBL/GenBank/DDBJ whole genome shotgun (WGS) entry which is preliminary data.</text>
</comment>